<keyword evidence="8" id="KW-1185">Reference proteome</keyword>
<evidence type="ECO:0000313" key="7">
    <source>
        <dbReference type="EMBL" id="CAD7626747.1"/>
    </source>
</evidence>
<keyword evidence="5 6" id="KW-0472">Membrane</keyword>
<dbReference type="Pfam" id="PF04061">
    <property type="entry name" value="ORMDL"/>
    <property type="match status" value="1"/>
</dbReference>
<comment type="subcellular location">
    <subcellularLocation>
        <location evidence="1">Membrane</location>
        <topology evidence="1">Multi-pass membrane protein</topology>
    </subcellularLocation>
</comment>
<keyword evidence="4 6" id="KW-1133">Transmembrane helix</keyword>
<keyword evidence="3 6" id="KW-0812">Transmembrane</keyword>
<evidence type="ECO:0000256" key="4">
    <source>
        <dbReference type="ARBA" id="ARBA00022989"/>
    </source>
</evidence>
<dbReference type="OrthoDB" id="1932233at2759"/>
<dbReference type="PANTHER" id="PTHR12665">
    <property type="entry name" value="ORMDL PROTEINS"/>
    <property type="match status" value="1"/>
</dbReference>
<dbReference type="InterPro" id="IPR007203">
    <property type="entry name" value="ORMDL"/>
</dbReference>
<feature type="transmembrane region" description="Helical" evidence="6">
    <location>
        <begin position="131"/>
        <end position="152"/>
    </location>
</feature>
<evidence type="ECO:0000256" key="5">
    <source>
        <dbReference type="ARBA" id="ARBA00023136"/>
    </source>
</evidence>
<proteinExistence type="inferred from homology"/>
<dbReference type="GO" id="GO:2000303">
    <property type="term" value="P:regulation of ceramide biosynthetic process"/>
    <property type="evidence" value="ECO:0007669"/>
    <property type="project" value="UniProtKB-ARBA"/>
</dbReference>
<dbReference type="Proteomes" id="UP000759131">
    <property type="component" value="Unassembled WGS sequence"/>
</dbReference>
<evidence type="ECO:0000256" key="1">
    <source>
        <dbReference type="ARBA" id="ARBA00004141"/>
    </source>
</evidence>
<protein>
    <submittedName>
        <fullName evidence="7">Uncharacterized protein</fullName>
    </submittedName>
</protein>
<dbReference type="EMBL" id="CAJPIZ010004124">
    <property type="protein sequence ID" value="CAG2107177.1"/>
    <property type="molecule type" value="Genomic_DNA"/>
</dbReference>
<evidence type="ECO:0000256" key="6">
    <source>
        <dbReference type="SAM" id="Phobius"/>
    </source>
</evidence>
<name>A0A7R9KP50_9ACAR</name>
<sequence>MAVTTATTTTTTRTRCRSGRDELLMALVFGMMLGGTPGQVNPNARWLSSRGMWLSYGCGVLVLHLALLSFPFLSVAWVWTLTNCIHNLVMFVFLHLLKGTPWESGDQGKVRKLTHWEQIDDGIQFTSTRKFLTVVPIILLVFIMRLIEIIFVKLSTLIVLHYVNQVIGIMGPIGETIPRYIFFFKEDTNITYCWTQSLDFLTEFKERKYNVIRSLDDNHTVSTHSTKLTPEYNSAIHFRSPDKQHNVCLLTQTKSTQTNQQFVRRYGCFTSRLDLYDKKMIRGVTDGTQSVNQVIGIMGPIGATIPRYVFLFKKDTDITYCWTQNTDFLTDTSGPQDMIELEFHELFRTPVGGAGGG</sequence>
<dbReference type="GO" id="GO:0005789">
    <property type="term" value="C:endoplasmic reticulum membrane"/>
    <property type="evidence" value="ECO:0007669"/>
    <property type="project" value="InterPro"/>
</dbReference>
<evidence type="ECO:0000256" key="3">
    <source>
        <dbReference type="ARBA" id="ARBA00022692"/>
    </source>
</evidence>
<reference evidence="7" key="1">
    <citation type="submission" date="2020-11" db="EMBL/GenBank/DDBJ databases">
        <authorList>
            <person name="Tran Van P."/>
        </authorList>
    </citation>
    <scope>NUCLEOTIDE SEQUENCE</scope>
</reference>
<comment type="similarity">
    <text evidence="2">Belongs to the ORM family.</text>
</comment>
<feature type="transmembrane region" description="Helical" evidence="6">
    <location>
        <begin position="23"/>
        <end position="40"/>
    </location>
</feature>
<feature type="non-terminal residue" evidence="7">
    <location>
        <position position="1"/>
    </location>
</feature>
<organism evidence="7">
    <name type="scientific">Medioppia subpectinata</name>
    <dbReference type="NCBI Taxonomy" id="1979941"/>
    <lineage>
        <taxon>Eukaryota</taxon>
        <taxon>Metazoa</taxon>
        <taxon>Ecdysozoa</taxon>
        <taxon>Arthropoda</taxon>
        <taxon>Chelicerata</taxon>
        <taxon>Arachnida</taxon>
        <taxon>Acari</taxon>
        <taxon>Acariformes</taxon>
        <taxon>Sarcoptiformes</taxon>
        <taxon>Oribatida</taxon>
        <taxon>Brachypylina</taxon>
        <taxon>Oppioidea</taxon>
        <taxon>Oppiidae</taxon>
        <taxon>Medioppia</taxon>
    </lineage>
</organism>
<dbReference type="EMBL" id="OC858699">
    <property type="protein sequence ID" value="CAD7626747.1"/>
    <property type="molecule type" value="Genomic_DNA"/>
</dbReference>
<accession>A0A7R9KP50</accession>
<evidence type="ECO:0000313" key="8">
    <source>
        <dbReference type="Proteomes" id="UP000759131"/>
    </source>
</evidence>
<gene>
    <name evidence="7" type="ORF">OSB1V03_LOCUS7179</name>
</gene>
<evidence type="ECO:0000256" key="2">
    <source>
        <dbReference type="ARBA" id="ARBA00007649"/>
    </source>
</evidence>
<dbReference type="AlphaFoldDB" id="A0A7R9KP50"/>